<sequence>MTDYIAIARQNRLSALEQISQTRTNIFLESRGAEPSRKHTVLAALAQVKFSIDSPTKIGVAGIAA</sequence>
<name>A0A0F9HZA3_9ZZZZ</name>
<reference evidence="1" key="1">
    <citation type="journal article" date="2015" name="Nature">
        <title>Complex archaea that bridge the gap between prokaryotes and eukaryotes.</title>
        <authorList>
            <person name="Spang A."/>
            <person name="Saw J.H."/>
            <person name="Jorgensen S.L."/>
            <person name="Zaremba-Niedzwiedzka K."/>
            <person name="Martijn J."/>
            <person name="Lind A.E."/>
            <person name="van Eijk R."/>
            <person name="Schleper C."/>
            <person name="Guy L."/>
            <person name="Ettema T.J."/>
        </authorList>
    </citation>
    <scope>NUCLEOTIDE SEQUENCE</scope>
</reference>
<organism evidence="1">
    <name type="scientific">marine sediment metagenome</name>
    <dbReference type="NCBI Taxonomy" id="412755"/>
    <lineage>
        <taxon>unclassified sequences</taxon>
        <taxon>metagenomes</taxon>
        <taxon>ecological metagenomes</taxon>
    </lineage>
</organism>
<dbReference type="EMBL" id="LAZR01015562">
    <property type="protein sequence ID" value="KKM08435.1"/>
    <property type="molecule type" value="Genomic_DNA"/>
</dbReference>
<gene>
    <name evidence="1" type="ORF">LCGC14_1724300</name>
</gene>
<accession>A0A0F9HZA3</accession>
<evidence type="ECO:0000313" key="1">
    <source>
        <dbReference type="EMBL" id="KKM08435.1"/>
    </source>
</evidence>
<comment type="caution">
    <text evidence="1">The sequence shown here is derived from an EMBL/GenBank/DDBJ whole genome shotgun (WGS) entry which is preliminary data.</text>
</comment>
<dbReference type="AlphaFoldDB" id="A0A0F9HZA3"/>
<proteinExistence type="predicted"/>
<protein>
    <submittedName>
        <fullName evidence="1">Uncharacterized protein</fullName>
    </submittedName>
</protein>